<dbReference type="PANTHER" id="PTHR11579">
    <property type="entry name" value="PROTEIN-L-ISOASPARTATE O-METHYLTRANSFERASE"/>
    <property type="match status" value="1"/>
</dbReference>
<dbReference type="EC" id="2.1.1.77" evidence="3"/>
<evidence type="ECO:0000313" key="13">
    <source>
        <dbReference type="EMBL" id="GCE02259.1"/>
    </source>
</evidence>
<dbReference type="Gene3D" id="3.40.50.150">
    <property type="entry name" value="Vaccinia Virus protein VP39"/>
    <property type="match status" value="1"/>
</dbReference>
<evidence type="ECO:0000256" key="12">
    <source>
        <dbReference type="SAM" id="MobiDB-lite"/>
    </source>
</evidence>
<dbReference type="PANTHER" id="PTHR11579:SF0">
    <property type="entry name" value="PROTEIN-L-ISOASPARTATE(D-ASPARTATE) O-METHYLTRANSFERASE"/>
    <property type="match status" value="1"/>
</dbReference>
<reference evidence="13 14" key="1">
    <citation type="submission" date="2018-12" db="EMBL/GenBank/DDBJ databases">
        <title>Draft genome sequence of Embleya hyalina NBRC 13850T.</title>
        <authorList>
            <person name="Komaki H."/>
            <person name="Hosoyama A."/>
            <person name="Kimura A."/>
            <person name="Ichikawa N."/>
            <person name="Tamura T."/>
        </authorList>
    </citation>
    <scope>NUCLEOTIDE SEQUENCE [LARGE SCALE GENOMIC DNA]</scope>
    <source>
        <strain evidence="13 14">NBRC 13850</strain>
    </source>
</reference>
<keyword evidence="8" id="KW-0949">S-adenosyl-L-methionine</keyword>
<dbReference type="AlphaFoldDB" id="A0A401Z603"/>
<evidence type="ECO:0000256" key="4">
    <source>
        <dbReference type="ARBA" id="ARBA00013346"/>
    </source>
</evidence>
<proteinExistence type="inferred from homology"/>
<feature type="region of interest" description="Disordered" evidence="12">
    <location>
        <begin position="242"/>
        <end position="269"/>
    </location>
</feature>
<dbReference type="CDD" id="cd02440">
    <property type="entry name" value="AdoMet_MTases"/>
    <property type="match status" value="1"/>
</dbReference>
<evidence type="ECO:0000256" key="6">
    <source>
        <dbReference type="ARBA" id="ARBA00022603"/>
    </source>
</evidence>
<dbReference type="SUPFAM" id="SSF53335">
    <property type="entry name" value="S-adenosyl-L-methionine-dependent methyltransferases"/>
    <property type="match status" value="1"/>
</dbReference>
<dbReference type="EMBL" id="BIFH01000060">
    <property type="protein sequence ID" value="GCE02259.1"/>
    <property type="molecule type" value="Genomic_DNA"/>
</dbReference>
<comment type="subcellular location">
    <subcellularLocation>
        <location evidence="1">Cytoplasm</location>
    </subcellularLocation>
</comment>
<evidence type="ECO:0000256" key="1">
    <source>
        <dbReference type="ARBA" id="ARBA00004496"/>
    </source>
</evidence>
<dbReference type="GO" id="GO:0005737">
    <property type="term" value="C:cytoplasm"/>
    <property type="evidence" value="ECO:0007669"/>
    <property type="project" value="UniProtKB-SubCell"/>
</dbReference>
<comment type="caution">
    <text evidence="13">The sequence shown here is derived from an EMBL/GenBank/DDBJ whole genome shotgun (WGS) entry which is preliminary data.</text>
</comment>
<evidence type="ECO:0000256" key="10">
    <source>
        <dbReference type="ARBA" id="ARBA00031323"/>
    </source>
</evidence>
<keyword evidence="14" id="KW-1185">Reference proteome</keyword>
<feature type="compositionally biased region" description="Basic and acidic residues" evidence="12">
    <location>
        <begin position="252"/>
        <end position="269"/>
    </location>
</feature>
<sequence>MSAVPDDLAVHRRRALAAMDAGNAWPKESPWLRDAVDALPRDVFAPDTVWTWDGHAWRRVDRAEDPQDWARLVHADPDEATITQITDGVPSSSLSCTSIVVDMLDSLDLEPGHRVLELGTGTGWNAALIAHRTGPTGHVTSVEADPALAIGAAATLTRAGARVDVRIGDGALGWVPNAPYDRLIATYAVDRVPRAWIEQTTPGGDIVLPWTRLGYFALTTAKDGRSASGWLHGLAQFMNARGTPTAPTHRQVRADRDPDHQRPLTRDPRPLHDNAHLMWALRLRLPDILFDTTVDTGGVHARLHDGAESWATISTPPTGPAIAAQGGPRRLVDELEAAWHAWTAAGAIGLYEHGMTVTADDEQFVWAGDSDTGPRWPLPTPAPITIG</sequence>
<dbReference type="GO" id="GO:0032259">
    <property type="term" value="P:methylation"/>
    <property type="evidence" value="ECO:0007669"/>
    <property type="project" value="UniProtKB-KW"/>
</dbReference>
<evidence type="ECO:0000256" key="3">
    <source>
        <dbReference type="ARBA" id="ARBA00011890"/>
    </source>
</evidence>
<dbReference type="InterPro" id="IPR029063">
    <property type="entry name" value="SAM-dependent_MTases_sf"/>
</dbReference>
<keyword evidence="6 13" id="KW-0489">Methyltransferase</keyword>
<comment type="similarity">
    <text evidence="2">Belongs to the methyltransferase superfamily. L-isoaspartyl/D-aspartyl protein methyltransferase family.</text>
</comment>
<evidence type="ECO:0000256" key="7">
    <source>
        <dbReference type="ARBA" id="ARBA00022679"/>
    </source>
</evidence>
<evidence type="ECO:0000256" key="8">
    <source>
        <dbReference type="ARBA" id="ARBA00022691"/>
    </source>
</evidence>
<dbReference type="GO" id="GO:0004719">
    <property type="term" value="F:protein-L-isoaspartate (D-aspartate) O-methyltransferase activity"/>
    <property type="evidence" value="ECO:0007669"/>
    <property type="project" value="UniProtKB-EC"/>
</dbReference>
<evidence type="ECO:0000256" key="11">
    <source>
        <dbReference type="ARBA" id="ARBA00031350"/>
    </source>
</evidence>
<dbReference type="RefSeq" id="WP_281290634.1">
    <property type="nucleotide sequence ID" value="NZ_BIFH01000060.1"/>
</dbReference>
<organism evidence="13 14">
    <name type="scientific">Embleya hyalina</name>
    <dbReference type="NCBI Taxonomy" id="516124"/>
    <lineage>
        <taxon>Bacteria</taxon>
        <taxon>Bacillati</taxon>
        <taxon>Actinomycetota</taxon>
        <taxon>Actinomycetes</taxon>
        <taxon>Kitasatosporales</taxon>
        <taxon>Streptomycetaceae</taxon>
        <taxon>Embleya</taxon>
    </lineage>
</organism>
<keyword evidence="7 13" id="KW-0808">Transferase</keyword>
<keyword evidence="5" id="KW-0963">Cytoplasm</keyword>
<protein>
    <recommendedName>
        <fullName evidence="4">Protein-L-isoaspartate O-methyltransferase</fullName>
        <ecNumber evidence="3">2.1.1.77</ecNumber>
    </recommendedName>
    <alternativeName>
        <fullName evidence="11">L-isoaspartyl protein carboxyl methyltransferase</fullName>
    </alternativeName>
    <alternativeName>
        <fullName evidence="9">Protein L-isoaspartyl methyltransferase</fullName>
    </alternativeName>
    <alternativeName>
        <fullName evidence="10">Protein-beta-aspartate methyltransferase</fullName>
    </alternativeName>
</protein>
<accession>A0A401Z603</accession>
<gene>
    <name evidence="13" type="primary">pcm_12</name>
    <name evidence="13" type="ORF">EHYA_10036</name>
</gene>
<evidence type="ECO:0000256" key="9">
    <source>
        <dbReference type="ARBA" id="ARBA00030757"/>
    </source>
</evidence>
<dbReference type="InterPro" id="IPR000682">
    <property type="entry name" value="PCMT"/>
</dbReference>
<evidence type="ECO:0000256" key="2">
    <source>
        <dbReference type="ARBA" id="ARBA00005369"/>
    </source>
</evidence>
<evidence type="ECO:0000313" key="14">
    <source>
        <dbReference type="Proteomes" id="UP000286931"/>
    </source>
</evidence>
<dbReference type="Pfam" id="PF01135">
    <property type="entry name" value="PCMT"/>
    <property type="match status" value="1"/>
</dbReference>
<name>A0A401Z603_9ACTN</name>
<evidence type="ECO:0000256" key="5">
    <source>
        <dbReference type="ARBA" id="ARBA00022490"/>
    </source>
</evidence>
<dbReference type="Proteomes" id="UP000286931">
    <property type="component" value="Unassembled WGS sequence"/>
</dbReference>